<dbReference type="PANTHER" id="PTHR30290">
    <property type="entry name" value="PERIPLASMIC BINDING COMPONENT OF ABC TRANSPORTER"/>
    <property type="match status" value="1"/>
</dbReference>
<proteinExistence type="inferred from homology"/>
<dbReference type="Proteomes" id="UP000620075">
    <property type="component" value="Unassembled WGS sequence"/>
</dbReference>
<reference evidence="6 7" key="1">
    <citation type="submission" date="2020-10" db="EMBL/GenBank/DDBJ databases">
        <title>Ca. Dormibacterota MAGs.</title>
        <authorList>
            <person name="Montgomery K."/>
        </authorList>
    </citation>
    <scope>NUCLEOTIDE SEQUENCE [LARGE SCALE GENOMIC DNA]</scope>
    <source>
        <strain evidence="6">SC8811_S16_3</strain>
    </source>
</reference>
<feature type="chain" id="PRO_5036678994" evidence="4">
    <location>
        <begin position="24"/>
        <end position="530"/>
    </location>
</feature>
<dbReference type="Gene3D" id="3.10.105.10">
    <property type="entry name" value="Dipeptide-binding Protein, Domain 3"/>
    <property type="match status" value="1"/>
</dbReference>
<comment type="similarity">
    <text evidence="1">Belongs to the bacterial solute-binding protein 5 family.</text>
</comment>
<dbReference type="GO" id="GO:0015833">
    <property type="term" value="P:peptide transport"/>
    <property type="evidence" value="ECO:0007669"/>
    <property type="project" value="TreeGrafter"/>
</dbReference>
<evidence type="ECO:0000313" key="6">
    <source>
        <dbReference type="EMBL" id="MBJ7603226.1"/>
    </source>
</evidence>
<dbReference type="PROSITE" id="PS51257">
    <property type="entry name" value="PROKAR_LIPOPROTEIN"/>
    <property type="match status" value="1"/>
</dbReference>
<comment type="caution">
    <text evidence="6">The sequence shown here is derived from an EMBL/GenBank/DDBJ whole genome shotgun (WGS) entry which is preliminary data.</text>
</comment>
<dbReference type="GO" id="GO:1904680">
    <property type="term" value="F:peptide transmembrane transporter activity"/>
    <property type="evidence" value="ECO:0007669"/>
    <property type="project" value="TreeGrafter"/>
</dbReference>
<dbReference type="SUPFAM" id="SSF53850">
    <property type="entry name" value="Periplasmic binding protein-like II"/>
    <property type="match status" value="1"/>
</dbReference>
<protein>
    <submittedName>
        <fullName evidence="6">ABC transporter substrate-binding protein</fullName>
    </submittedName>
</protein>
<feature type="signal peptide" evidence="4">
    <location>
        <begin position="1"/>
        <end position="23"/>
    </location>
</feature>
<name>A0A934KGT3_9BACT</name>
<sequence length="530" mass="57251">MRLGEAMRSRPLGLLMLAGLLIAACGGGTSTSNQQSGPKHGGTLTVAVGIDPDTLDPAAQTTTTVQQMVLMITEPLLAYDEKNTLKPVLAEKWDAAADGLSYTFTLRQGVKFSDGEPFNAAAVKFSLDRMLNPATFKTQPGVLRVIKSTDVVDDSHVKISLKTPFPPFLGAMTQAVAAIIAPNSVSQAPNTPALIQKPVGTGPYVFKERVNGDHVTFDKNPSYWGSKPNYDAQVYKVVPDAATREALVKAGQADVSYLPPANDLPALQQSQDLKVILGPSDRTIFMSINTPGKFQPLLQKPAVREALNYAVNKDAIVKNALFGAATPLDAPMSKALFGYCSVGKYDYNPEKAKQMLKDAGAEGMKIKVISPQGRYIGDYQVAQAVAGDLRKVGLQVELANPSDWPTYLSRMVNVPPDQATADLHLLGWAPSFLDAAQQFQIMTPDNFPPKGLNTSYYSNQSVTDLVTKANGETDSNQRKQDYCSAGKQVWKDAPWIFLYNQKNPIVTTSKVTGIYGLANEQFVTSWASPA</sequence>
<evidence type="ECO:0000313" key="7">
    <source>
        <dbReference type="Proteomes" id="UP000620075"/>
    </source>
</evidence>
<dbReference type="AlphaFoldDB" id="A0A934KGT3"/>
<dbReference type="GO" id="GO:0043190">
    <property type="term" value="C:ATP-binding cassette (ABC) transporter complex"/>
    <property type="evidence" value="ECO:0007669"/>
    <property type="project" value="InterPro"/>
</dbReference>
<evidence type="ECO:0000256" key="2">
    <source>
        <dbReference type="ARBA" id="ARBA00022448"/>
    </source>
</evidence>
<evidence type="ECO:0000256" key="1">
    <source>
        <dbReference type="ARBA" id="ARBA00005695"/>
    </source>
</evidence>
<evidence type="ECO:0000259" key="5">
    <source>
        <dbReference type="Pfam" id="PF00496"/>
    </source>
</evidence>
<keyword evidence="3 4" id="KW-0732">Signal</keyword>
<dbReference type="Gene3D" id="3.90.76.10">
    <property type="entry name" value="Dipeptide-binding Protein, Domain 1"/>
    <property type="match status" value="1"/>
</dbReference>
<evidence type="ECO:0000256" key="4">
    <source>
        <dbReference type="SAM" id="SignalP"/>
    </source>
</evidence>
<dbReference type="InterPro" id="IPR039424">
    <property type="entry name" value="SBP_5"/>
</dbReference>
<dbReference type="Pfam" id="PF00496">
    <property type="entry name" value="SBP_bac_5"/>
    <property type="match status" value="1"/>
</dbReference>
<dbReference type="EMBL" id="JAEKNQ010000033">
    <property type="protein sequence ID" value="MBJ7603226.1"/>
    <property type="molecule type" value="Genomic_DNA"/>
</dbReference>
<keyword evidence="2" id="KW-0813">Transport</keyword>
<organism evidence="6 7">
    <name type="scientific">Candidatus Dormiibacter inghamiae</name>
    <dbReference type="NCBI Taxonomy" id="3127013"/>
    <lineage>
        <taxon>Bacteria</taxon>
        <taxon>Bacillati</taxon>
        <taxon>Candidatus Dormiibacterota</taxon>
        <taxon>Candidatus Dormibacteria</taxon>
        <taxon>Candidatus Dormibacterales</taxon>
        <taxon>Candidatus Dormibacteraceae</taxon>
        <taxon>Candidatus Dormiibacter</taxon>
    </lineage>
</organism>
<dbReference type="InterPro" id="IPR000914">
    <property type="entry name" value="SBP_5_dom"/>
</dbReference>
<gene>
    <name evidence="6" type="ORF">JF888_08585</name>
</gene>
<dbReference type="InterPro" id="IPR030678">
    <property type="entry name" value="Peptide/Ni-bd"/>
</dbReference>
<dbReference type="GO" id="GO:0042597">
    <property type="term" value="C:periplasmic space"/>
    <property type="evidence" value="ECO:0007669"/>
    <property type="project" value="UniProtKB-ARBA"/>
</dbReference>
<evidence type="ECO:0000256" key="3">
    <source>
        <dbReference type="ARBA" id="ARBA00022729"/>
    </source>
</evidence>
<accession>A0A934KGT3</accession>
<dbReference type="Gene3D" id="3.40.190.10">
    <property type="entry name" value="Periplasmic binding protein-like II"/>
    <property type="match status" value="1"/>
</dbReference>
<feature type="domain" description="Solute-binding protein family 5" evidence="5">
    <location>
        <begin position="85"/>
        <end position="442"/>
    </location>
</feature>
<dbReference type="PIRSF" id="PIRSF002741">
    <property type="entry name" value="MppA"/>
    <property type="match status" value="1"/>
</dbReference>
<dbReference type="PANTHER" id="PTHR30290:SF9">
    <property type="entry name" value="OLIGOPEPTIDE-BINDING PROTEIN APPA"/>
    <property type="match status" value="1"/>
</dbReference>